<sequence>MWQGEPGRESGFVCTATRWKGGGNCGNRDADTRASAEAHENSDGDCAHGGGGLVLVSSAGGVGDGGGICRGSGAS</sequence>
<evidence type="ECO:0000313" key="1">
    <source>
        <dbReference type="EMBL" id="JAD57191.1"/>
    </source>
</evidence>
<dbReference type="EMBL" id="GBRH01240704">
    <property type="protein sequence ID" value="JAD57191.1"/>
    <property type="molecule type" value="Transcribed_RNA"/>
</dbReference>
<organism evidence="1">
    <name type="scientific">Arundo donax</name>
    <name type="common">Giant reed</name>
    <name type="synonym">Donax arundinaceus</name>
    <dbReference type="NCBI Taxonomy" id="35708"/>
    <lineage>
        <taxon>Eukaryota</taxon>
        <taxon>Viridiplantae</taxon>
        <taxon>Streptophyta</taxon>
        <taxon>Embryophyta</taxon>
        <taxon>Tracheophyta</taxon>
        <taxon>Spermatophyta</taxon>
        <taxon>Magnoliopsida</taxon>
        <taxon>Liliopsida</taxon>
        <taxon>Poales</taxon>
        <taxon>Poaceae</taxon>
        <taxon>PACMAD clade</taxon>
        <taxon>Arundinoideae</taxon>
        <taxon>Arundineae</taxon>
        <taxon>Arundo</taxon>
    </lineage>
</organism>
<dbReference type="AlphaFoldDB" id="A0A0A9B1F5"/>
<reference evidence="1" key="1">
    <citation type="submission" date="2014-09" db="EMBL/GenBank/DDBJ databases">
        <authorList>
            <person name="Magalhaes I.L.F."/>
            <person name="Oliveira U."/>
            <person name="Santos F.R."/>
            <person name="Vidigal T.H.D.A."/>
            <person name="Brescovit A.D."/>
            <person name="Santos A.J."/>
        </authorList>
    </citation>
    <scope>NUCLEOTIDE SEQUENCE</scope>
    <source>
        <tissue evidence="1">Shoot tissue taken approximately 20 cm above the soil surface</tissue>
    </source>
</reference>
<proteinExistence type="predicted"/>
<name>A0A0A9B1F5_ARUDO</name>
<reference evidence="1" key="2">
    <citation type="journal article" date="2015" name="Data Brief">
        <title>Shoot transcriptome of the giant reed, Arundo donax.</title>
        <authorList>
            <person name="Barrero R.A."/>
            <person name="Guerrero F.D."/>
            <person name="Moolhuijzen P."/>
            <person name="Goolsby J.A."/>
            <person name="Tidwell J."/>
            <person name="Bellgard S.E."/>
            <person name="Bellgard M.I."/>
        </authorList>
    </citation>
    <scope>NUCLEOTIDE SEQUENCE</scope>
    <source>
        <tissue evidence="1">Shoot tissue taken approximately 20 cm above the soil surface</tissue>
    </source>
</reference>
<protein>
    <submittedName>
        <fullName evidence="1">Uncharacterized protein</fullName>
    </submittedName>
</protein>
<accession>A0A0A9B1F5</accession>